<evidence type="ECO:0000256" key="3">
    <source>
        <dbReference type="SAM" id="SignalP"/>
    </source>
</evidence>
<feature type="signal peptide" evidence="3">
    <location>
        <begin position="1"/>
        <end position="21"/>
    </location>
</feature>
<comment type="caution">
    <text evidence="5">The sequence shown here is derived from an EMBL/GenBank/DDBJ whole genome shotgun (WGS) entry which is preliminary data.</text>
</comment>
<dbReference type="GO" id="GO:0000381">
    <property type="term" value="P:regulation of alternative mRNA splicing, via spliceosome"/>
    <property type="evidence" value="ECO:0007669"/>
    <property type="project" value="TreeGrafter"/>
</dbReference>
<dbReference type="InterPro" id="IPR055256">
    <property type="entry name" value="KH_1_KHDC4/BBP-like"/>
</dbReference>
<dbReference type="VEuPathDB" id="VectorBase:HLOH_049150"/>
<proteinExistence type="predicted"/>
<dbReference type="Proteomes" id="UP000821853">
    <property type="component" value="Chromosome 10"/>
</dbReference>
<dbReference type="InterPro" id="IPR036612">
    <property type="entry name" value="KH_dom_type_1_sf"/>
</dbReference>
<feature type="chain" id="PRO_5039907398" description="K Homology domain-containing protein" evidence="3">
    <location>
        <begin position="22"/>
        <end position="362"/>
    </location>
</feature>
<evidence type="ECO:0000313" key="5">
    <source>
        <dbReference type="EMBL" id="KAH9363595.1"/>
    </source>
</evidence>
<keyword evidence="6" id="KW-1185">Reference proteome</keyword>
<gene>
    <name evidence="5" type="ORF">HPB48_013756</name>
</gene>
<feature type="domain" description="K Homology" evidence="4">
    <location>
        <begin position="50"/>
        <end position="148"/>
    </location>
</feature>
<dbReference type="InterPro" id="IPR045071">
    <property type="entry name" value="BBP-like"/>
</dbReference>
<dbReference type="OMA" id="YWHLHEE"/>
<dbReference type="GO" id="GO:0005634">
    <property type="term" value="C:nucleus"/>
    <property type="evidence" value="ECO:0007669"/>
    <property type="project" value="TreeGrafter"/>
</dbReference>
<dbReference type="InterPro" id="IPR004087">
    <property type="entry name" value="KH_dom"/>
</dbReference>
<sequence>MVNSLSFLLLLFPAEILRVQSQNGSSSNGRSAHVWVSSGPLMDIHKGRSVRLQVRVQVPVKDHPNFNFVGKLLGPKGNSLKRLQEETQTKMAILGRGSMRDKAKEEDLRQLKDPKYWHLHEELHVEVNAFAPPAEAYGRMAHALAQLKPFLVPDYYDEIRQTQLRELALLKNDRKKGTGTAALESGPQTPLPPPEASSPPCSGQRTGRTGKCWRQPARLPPRLPRTRLLQIRPGMPGMMLAGTADALSHLPLQSAGAAGLSRGMGPPSATAAAVSAAAAKAAYLLHGSRIFPVRLSRKGALRAAALTLGRAAAVGALTHGAAVELISADCAGAEEFVSSAVLWQLLEQFVFTWRTASVSLEL</sequence>
<dbReference type="OrthoDB" id="6777263at2759"/>
<dbReference type="AlphaFoldDB" id="A0A9J6FL89"/>
<name>A0A9J6FL89_HAELO</name>
<dbReference type="CDD" id="cd22384">
    <property type="entry name" value="KH-I_KHDRBS"/>
    <property type="match status" value="1"/>
</dbReference>
<evidence type="ECO:0000256" key="1">
    <source>
        <dbReference type="ARBA" id="ARBA00022884"/>
    </source>
</evidence>
<dbReference type="Pfam" id="PF22675">
    <property type="entry name" value="KH-I_KHDC4-BBP"/>
    <property type="match status" value="1"/>
</dbReference>
<organism evidence="5 6">
    <name type="scientific">Haemaphysalis longicornis</name>
    <name type="common">Bush tick</name>
    <dbReference type="NCBI Taxonomy" id="44386"/>
    <lineage>
        <taxon>Eukaryota</taxon>
        <taxon>Metazoa</taxon>
        <taxon>Ecdysozoa</taxon>
        <taxon>Arthropoda</taxon>
        <taxon>Chelicerata</taxon>
        <taxon>Arachnida</taxon>
        <taxon>Acari</taxon>
        <taxon>Parasitiformes</taxon>
        <taxon>Ixodida</taxon>
        <taxon>Ixodoidea</taxon>
        <taxon>Ixodidae</taxon>
        <taxon>Haemaphysalinae</taxon>
        <taxon>Haemaphysalis</taxon>
    </lineage>
</organism>
<dbReference type="PANTHER" id="PTHR11208">
    <property type="entry name" value="RNA-BINDING PROTEIN RELATED"/>
    <property type="match status" value="1"/>
</dbReference>
<evidence type="ECO:0000256" key="2">
    <source>
        <dbReference type="SAM" id="MobiDB-lite"/>
    </source>
</evidence>
<dbReference type="SUPFAM" id="SSF54791">
    <property type="entry name" value="Eukaryotic type KH-domain (KH-domain type I)"/>
    <property type="match status" value="1"/>
</dbReference>
<dbReference type="PANTHER" id="PTHR11208:SF42">
    <property type="entry name" value="QUAKING RELATED 54B, ISOFORM E"/>
    <property type="match status" value="1"/>
</dbReference>
<dbReference type="GO" id="GO:0003729">
    <property type="term" value="F:mRNA binding"/>
    <property type="evidence" value="ECO:0007669"/>
    <property type="project" value="TreeGrafter"/>
</dbReference>
<dbReference type="Gene3D" id="3.30.1370.10">
    <property type="entry name" value="K Homology domain, type 1"/>
    <property type="match status" value="1"/>
</dbReference>
<dbReference type="SMART" id="SM00322">
    <property type="entry name" value="KH"/>
    <property type="match status" value="1"/>
</dbReference>
<reference evidence="5 6" key="1">
    <citation type="journal article" date="2020" name="Cell">
        <title>Large-Scale Comparative Analyses of Tick Genomes Elucidate Their Genetic Diversity and Vector Capacities.</title>
        <authorList>
            <consortium name="Tick Genome and Microbiome Consortium (TIGMIC)"/>
            <person name="Jia N."/>
            <person name="Wang J."/>
            <person name="Shi W."/>
            <person name="Du L."/>
            <person name="Sun Y."/>
            <person name="Zhan W."/>
            <person name="Jiang J.F."/>
            <person name="Wang Q."/>
            <person name="Zhang B."/>
            <person name="Ji P."/>
            <person name="Bell-Sakyi L."/>
            <person name="Cui X.M."/>
            <person name="Yuan T.T."/>
            <person name="Jiang B.G."/>
            <person name="Yang W.F."/>
            <person name="Lam T.T."/>
            <person name="Chang Q.C."/>
            <person name="Ding S.J."/>
            <person name="Wang X.J."/>
            <person name="Zhu J.G."/>
            <person name="Ruan X.D."/>
            <person name="Zhao L."/>
            <person name="Wei J.T."/>
            <person name="Ye R.Z."/>
            <person name="Que T.C."/>
            <person name="Du C.H."/>
            <person name="Zhou Y.H."/>
            <person name="Cheng J.X."/>
            <person name="Dai P.F."/>
            <person name="Guo W.B."/>
            <person name="Han X.H."/>
            <person name="Huang E.J."/>
            <person name="Li L.F."/>
            <person name="Wei W."/>
            <person name="Gao Y.C."/>
            <person name="Liu J.Z."/>
            <person name="Shao H.Z."/>
            <person name="Wang X."/>
            <person name="Wang C.C."/>
            <person name="Yang T.C."/>
            <person name="Huo Q.B."/>
            <person name="Li W."/>
            <person name="Chen H.Y."/>
            <person name="Chen S.E."/>
            <person name="Zhou L.G."/>
            <person name="Ni X.B."/>
            <person name="Tian J.H."/>
            <person name="Sheng Y."/>
            <person name="Liu T."/>
            <person name="Pan Y.S."/>
            <person name="Xia L.Y."/>
            <person name="Li J."/>
            <person name="Zhao F."/>
            <person name="Cao W.C."/>
        </authorList>
    </citation>
    <scope>NUCLEOTIDE SEQUENCE [LARGE SCALE GENOMIC DNA]</scope>
    <source>
        <strain evidence="5">HaeL-2018</strain>
    </source>
</reference>
<evidence type="ECO:0000313" key="6">
    <source>
        <dbReference type="Proteomes" id="UP000821853"/>
    </source>
</evidence>
<dbReference type="EMBL" id="JABSTR010000002">
    <property type="protein sequence ID" value="KAH9363595.1"/>
    <property type="molecule type" value="Genomic_DNA"/>
</dbReference>
<keyword evidence="3" id="KW-0732">Signal</keyword>
<protein>
    <recommendedName>
        <fullName evidence="4">K Homology domain-containing protein</fullName>
    </recommendedName>
</protein>
<feature type="region of interest" description="Disordered" evidence="2">
    <location>
        <begin position="178"/>
        <end position="219"/>
    </location>
</feature>
<evidence type="ECO:0000259" key="4">
    <source>
        <dbReference type="SMART" id="SM00322"/>
    </source>
</evidence>
<accession>A0A9J6FL89</accession>
<keyword evidence="1" id="KW-0694">RNA-binding</keyword>